<dbReference type="VEuPathDB" id="FungiDB:ASPSYDRAFT_69732"/>
<dbReference type="GeneID" id="63766555"/>
<sequence length="256" mass="28708">MESSKQAQTVQPSRENSPAPPIAGISATANTTRPVRLSRSLTSLGIASTVECEATHSNPEGSLHVPTSQVVDEAESSAYGTAPDPDRHSQETLFQDIQQEATSCADEAGKLERRFKSHKQCLEEQVSALNEENSRLKDELQNFKESARQYAEVARECYEKLRGLCMSVMDHVEYDETLKRNIQTQLDHIKALRKEIQEYDSSESDHQATLRAKDEEIRSLTQTVREQEARIAKLESWSCNFMQMVEKGSKASQSGD</sequence>
<evidence type="ECO:0000313" key="3">
    <source>
        <dbReference type="EMBL" id="OJJ57592.1"/>
    </source>
</evidence>
<accession>A0A1L9TDU3</accession>
<dbReference type="Proteomes" id="UP000184356">
    <property type="component" value="Unassembled WGS sequence"/>
</dbReference>
<feature type="compositionally biased region" description="Polar residues" evidence="2">
    <location>
        <begin position="55"/>
        <end position="70"/>
    </location>
</feature>
<keyword evidence="4" id="KW-1185">Reference proteome</keyword>
<name>A0A1L9TDU3_9EURO</name>
<feature type="coiled-coil region" evidence="1">
    <location>
        <begin position="112"/>
        <end position="153"/>
    </location>
</feature>
<proteinExistence type="predicted"/>
<gene>
    <name evidence="3" type="ORF">ASPSYDRAFT_69732</name>
</gene>
<protein>
    <submittedName>
        <fullName evidence="3">Uncharacterized protein</fullName>
    </submittedName>
</protein>
<evidence type="ECO:0000313" key="4">
    <source>
        <dbReference type="Proteomes" id="UP000184356"/>
    </source>
</evidence>
<evidence type="ECO:0000256" key="2">
    <source>
        <dbReference type="SAM" id="MobiDB-lite"/>
    </source>
</evidence>
<keyword evidence="1" id="KW-0175">Coiled coil</keyword>
<evidence type="ECO:0000256" key="1">
    <source>
        <dbReference type="SAM" id="Coils"/>
    </source>
</evidence>
<dbReference type="RefSeq" id="XP_040701398.1">
    <property type="nucleotide sequence ID" value="XM_040850482.1"/>
</dbReference>
<feature type="compositionally biased region" description="Polar residues" evidence="2">
    <location>
        <begin position="1"/>
        <end position="16"/>
    </location>
</feature>
<feature type="region of interest" description="Disordered" evidence="2">
    <location>
        <begin position="1"/>
        <end position="34"/>
    </location>
</feature>
<reference evidence="4" key="1">
    <citation type="journal article" date="2017" name="Genome Biol.">
        <title>Comparative genomics reveals high biological diversity and specific adaptations in the industrially and medically important fungal genus Aspergillus.</title>
        <authorList>
            <person name="de Vries R.P."/>
            <person name="Riley R."/>
            <person name="Wiebenga A."/>
            <person name="Aguilar-Osorio G."/>
            <person name="Amillis S."/>
            <person name="Uchima C.A."/>
            <person name="Anderluh G."/>
            <person name="Asadollahi M."/>
            <person name="Askin M."/>
            <person name="Barry K."/>
            <person name="Battaglia E."/>
            <person name="Bayram O."/>
            <person name="Benocci T."/>
            <person name="Braus-Stromeyer S.A."/>
            <person name="Caldana C."/>
            <person name="Canovas D."/>
            <person name="Cerqueira G.C."/>
            <person name="Chen F."/>
            <person name="Chen W."/>
            <person name="Choi C."/>
            <person name="Clum A."/>
            <person name="Dos Santos R.A."/>
            <person name="Damasio A.R."/>
            <person name="Diallinas G."/>
            <person name="Emri T."/>
            <person name="Fekete E."/>
            <person name="Flipphi M."/>
            <person name="Freyberg S."/>
            <person name="Gallo A."/>
            <person name="Gournas C."/>
            <person name="Habgood R."/>
            <person name="Hainaut M."/>
            <person name="Harispe M.L."/>
            <person name="Henrissat B."/>
            <person name="Hilden K.S."/>
            <person name="Hope R."/>
            <person name="Hossain A."/>
            <person name="Karabika E."/>
            <person name="Karaffa L."/>
            <person name="Karanyi Z."/>
            <person name="Krasevec N."/>
            <person name="Kuo A."/>
            <person name="Kusch H."/>
            <person name="LaButti K."/>
            <person name="Lagendijk E.L."/>
            <person name="Lapidus A."/>
            <person name="Levasseur A."/>
            <person name="Lindquist E."/>
            <person name="Lipzen A."/>
            <person name="Logrieco A.F."/>
            <person name="MacCabe A."/>
            <person name="Maekelae M.R."/>
            <person name="Malavazi I."/>
            <person name="Melin P."/>
            <person name="Meyer V."/>
            <person name="Mielnichuk N."/>
            <person name="Miskei M."/>
            <person name="Molnar A.P."/>
            <person name="Mule G."/>
            <person name="Ngan C.Y."/>
            <person name="Orejas M."/>
            <person name="Orosz E."/>
            <person name="Ouedraogo J.P."/>
            <person name="Overkamp K.M."/>
            <person name="Park H.-S."/>
            <person name="Perrone G."/>
            <person name="Piumi F."/>
            <person name="Punt P.J."/>
            <person name="Ram A.F."/>
            <person name="Ramon A."/>
            <person name="Rauscher S."/>
            <person name="Record E."/>
            <person name="Riano-Pachon D.M."/>
            <person name="Robert V."/>
            <person name="Roehrig J."/>
            <person name="Ruller R."/>
            <person name="Salamov A."/>
            <person name="Salih N.S."/>
            <person name="Samson R.A."/>
            <person name="Sandor E."/>
            <person name="Sanguinetti M."/>
            <person name="Schuetze T."/>
            <person name="Sepcic K."/>
            <person name="Shelest E."/>
            <person name="Sherlock G."/>
            <person name="Sophianopoulou V."/>
            <person name="Squina F.M."/>
            <person name="Sun H."/>
            <person name="Susca A."/>
            <person name="Todd R.B."/>
            <person name="Tsang A."/>
            <person name="Unkles S.E."/>
            <person name="van de Wiele N."/>
            <person name="van Rossen-Uffink D."/>
            <person name="Oliveira J.V."/>
            <person name="Vesth T.C."/>
            <person name="Visser J."/>
            <person name="Yu J.-H."/>
            <person name="Zhou M."/>
            <person name="Andersen M.R."/>
            <person name="Archer D.B."/>
            <person name="Baker S.E."/>
            <person name="Benoit I."/>
            <person name="Brakhage A.A."/>
            <person name="Braus G.H."/>
            <person name="Fischer R."/>
            <person name="Frisvad J.C."/>
            <person name="Goldman G.H."/>
            <person name="Houbraken J."/>
            <person name="Oakley B."/>
            <person name="Pocsi I."/>
            <person name="Scazzocchio C."/>
            <person name="Seiboth B."/>
            <person name="vanKuyk P.A."/>
            <person name="Wortman J."/>
            <person name="Dyer P.S."/>
            <person name="Grigoriev I.V."/>
        </authorList>
    </citation>
    <scope>NUCLEOTIDE SEQUENCE [LARGE SCALE GENOMIC DNA]</scope>
    <source>
        <strain evidence="4">CBS 593.65</strain>
    </source>
</reference>
<dbReference type="AlphaFoldDB" id="A0A1L9TDU3"/>
<organism evidence="3 4">
    <name type="scientific">Aspergillus sydowii CBS 593.65</name>
    <dbReference type="NCBI Taxonomy" id="1036612"/>
    <lineage>
        <taxon>Eukaryota</taxon>
        <taxon>Fungi</taxon>
        <taxon>Dikarya</taxon>
        <taxon>Ascomycota</taxon>
        <taxon>Pezizomycotina</taxon>
        <taxon>Eurotiomycetes</taxon>
        <taxon>Eurotiomycetidae</taxon>
        <taxon>Eurotiales</taxon>
        <taxon>Aspergillaceae</taxon>
        <taxon>Aspergillus</taxon>
        <taxon>Aspergillus subgen. Nidulantes</taxon>
    </lineage>
</organism>
<feature type="region of interest" description="Disordered" evidence="2">
    <location>
        <begin position="52"/>
        <end position="88"/>
    </location>
</feature>
<dbReference type="EMBL" id="KV878588">
    <property type="protein sequence ID" value="OJJ57592.1"/>
    <property type="molecule type" value="Genomic_DNA"/>
</dbReference>